<proteinExistence type="predicted"/>
<feature type="compositionally biased region" description="Basic and acidic residues" evidence="2">
    <location>
        <begin position="40"/>
        <end position="50"/>
    </location>
</feature>
<feature type="compositionally biased region" description="Low complexity" evidence="2">
    <location>
        <begin position="1131"/>
        <end position="1156"/>
    </location>
</feature>
<dbReference type="PANTHER" id="PTHR16027">
    <property type="entry name" value="DILUTE DOMAIN-CONTAINING PROTEIN YPR089W"/>
    <property type="match status" value="1"/>
</dbReference>
<comment type="caution">
    <text evidence="5">The sequence shown here is derived from an EMBL/GenBank/DDBJ whole genome shotgun (WGS) entry which is preliminary data.</text>
</comment>
<dbReference type="InterPro" id="IPR036770">
    <property type="entry name" value="Ankyrin_rpt-contain_sf"/>
</dbReference>
<feature type="domain" description="Protein kinase" evidence="3">
    <location>
        <begin position="770"/>
        <end position="1245"/>
    </location>
</feature>
<dbReference type="InterPro" id="IPR037986">
    <property type="entry name" value="Myo5p-like_CBD_DIL"/>
</dbReference>
<dbReference type="GO" id="GO:0051020">
    <property type="term" value="F:GTPase binding"/>
    <property type="evidence" value="ECO:0007669"/>
    <property type="project" value="TreeGrafter"/>
</dbReference>
<dbReference type="InterPro" id="IPR052072">
    <property type="entry name" value="Vascular_dev_regulator"/>
</dbReference>
<feature type="region of interest" description="Disordered" evidence="2">
    <location>
        <begin position="696"/>
        <end position="751"/>
    </location>
</feature>
<feature type="compositionally biased region" description="Acidic residues" evidence="2">
    <location>
        <begin position="821"/>
        <end position="833"/>
    </location>
</feature>
<feature type="region of interest" description="Disordered" evidence="2">
    <location>
        <begin position="512"/>
        <end position="531"/>
    </location>
</feature>
<gene>
    <name evidence="5" type="ORF">C1H76_0788</name>
</gene>
<dbReference type="Pfam" id="PF12796">
    <property type="entry name" value="Ank_2"/>
    <property type="match status" value="1"/>
</dbReference>
<feature type="compositionally biased region" description="Basic and acidic residues" evidence="2">
    <location>
        <begin position="1"/>
        <end position="14"/>
    </location>
</feature>
<dbReference type="SMART" id="SM00248">
    <property type="entry name" value="ANK"/>
    <property type="match status" value="3"/>
</dbReference>
<feature type="compositionally biased region" description="Polar residues" evidence="2">
    <location>
        <begin position="1163"/>
        <end position="1176"/>
    </location>
</feature>
<evidence type="ECO:0000259" key="3">
    <source>
        <dbReference type="PROSITE" id="PS50011"/>
    </source>
</evidence>
<feature type="repeat" description="ANK" evidence="1">
    <location>
        <begin position="180"/>
        <end position="212"/>
    </location>
</feature>
<dbReference type="SMART" id="SM00220">
    <property type="entry name" value="S_TKc"/>
    <property type="match status" value="1"/>
</dbReference>
<dbReference type="Gene3D" id="3.30.200.20">
    <property type="entry name" value="Phosphorylase Kinase, domain 1"/>
    <property type="match status" value="1"/>
</dbReference>
<dbReference type="PROSITE" id="PS50297">
    <property type="entry name" value="ANK_REP_REGION"/>
    <property type="match status" value="1"/>
</dbReference>
<evidence type="ECO:0000313" key="6">
    <source>
        <dbReference type="Proteomes" id="UP000308133"/>
    </source>
</evidence>
<feature type="region of interest" description="Disordered" evidence="2">
    <location>
        <begin position="1131"/>
        <end position="1209"/>
    </location>
</feature>
<reference evidence="5 6" key="1">
    <citation type="submission" date="2018-02" db="EMBL/GenBank/DDBJ databases">
        <title>Draft genome sequences of Elsinoe sp., causing black scab on jojoba.</title>
        <authorList>
            <person name="Stodart B."/>
            <person name="Jeffress S."/>
            <person name="Ash G."/>
            <person name="Arun Chinnappa K."/>
        </authorList>
    </citation>
    <scope>NUCLEOTIDE SEQUENCE [LARGE SCALE GENOMIC DNA]</scope>
    <source>
        <strain evidence="5 6">Hillstone_2</strain>
    </source>
</reference>
<feature type="region of interest" description="Disordered" evidence="2">
    <location>
        <begin position="116"/>
        <end position="136"/>
    </location>
</feature>
<dbReference type="PROSITE" id="PS50011">
    <property type="entry name" value="PROTEIN_KINASE_DOM"/>
    <property type="match status" value="1"/>
</dbReference>
<dbReference type="GO" id="GO:0005524">
    <property type="term" value="F:ATP binding"/>
    <property type="evidence" value="ECO:0007669"/>
    <property type="project" value="InterPro"/>
</dbReference>
<evidence type="ECO:0000313" key="5">
    <source>
        <dbReference type="EMBL" id="TKX27033.1"/>
    </source>
</evidence>
<accession>A0A4U7B6F5</accession>
<evidence type="ECO:0000256" key="1">
    <source>
        <dbReference type="PROSITE-ProRule" id="PRU00023"/>
    </source>
</evidence>
<dbReference type="SUPFAM" id="SSF48403">
    <property type="entry name" value="Ankyrin repeat"/>
    <property type="match status" value="1"/>
</dbReference>
<dbReference type="Gene3D" id="1.10.510.10">
    <property type="entry name" value="Transferase(Phosphotransferase) domain 1"/>
    <property type="match status" value="1"/>
</dbReference>
<dbReference type="InterPro" id="IPR002710">
    <property type="entry name" value="Dilute_dom"/>
</dbReference>
<dbReference type="Pfam" id="PF01843">
    <property type="entry name" value="DIL"/>
    <property type="match status" value="1"/>
</dbReference>
<feature type="region of interest" description="Disordered" evidence="2">
    <location>
        <begin position="802"/>
        <end position="836"/>
    </location>
</feature>
<evidence type="ECO:0000259" key="4">
    <source>
        <dbReference type="PROSITE" id="PS51126"/>
    </source>
</evidence>
<feature type="domain" description="Dilute" evidence="4">
    <location>
        <begin position="403"/>
        <end position="698"/>
    </location>
</feature>
<dbReference type="PROSITE" id="PS50088">
    <property type="entry name" value="ANK_REPEAT"/>
    <property type="match status" value="2"/>
</dbReference>
<dbReference type="SMART" id="SM01132">
    <property type="entry name" value="DIL"/>
    <property type="match status" value="1"/>
</dbReference>
<dbReference type="PROSITE" id="PS51126">
    <property type="entry name" value="DILUTE"/>
    <property type="match status" value="1"/>
</dbReference>
<dbReference type="Gene3D" id="1.25.40.20">
    <property type="entry name" value="Ankyrin repeat-containing domain"/>
    <property type="match status" value="1"/>
</dbReference>
<dbReference type="CDD" id="cd15473">
    <property type="entry name" value="Myo5p-like_CBD_DIL_ANK"/>
    <property type="match status" value="1"/>
</dbReference>
<protein>
    <submittedName>
        <fullName evidence="5">DIL domain-containing protein</fullName>
    </submittedName>
</protein>
<feature type="compositionally biased region" description="Low complexity" evidence="2">
    <location>
        <begin position="729"/>
        <end position="743"/>
    </location>
</feature>
<organism evidence="5 6">
    <name type="scientific">Elsinoe australis</name>
    <dbReference type="NCBI Taxonomy" id="40998"/>
    <lineage>
        <taxon>Eukaryota</taxon>
        <taxon>Fungi</taxon>
        <taxon>Dikarya</taxon>
        <taxon>Ascomycota</taxon>
        <taxon>Pezizomycotina</taxon>
        <taxon>Dothideomycetes</taxon>
        <taxon>Dothideomycetidae</taxon>
        <taxon>Myriangiales</taxon>
        <taxon>Elsinoaceae</taxon>
        <taxon>Elsinoe</taxon>
    </lineage>
</organism>
<name>A0A4U7B6F5_9PEZI</name>
<dbReference type="InterPro" id="IPR011009">
    <property type="entry name" value="Kinase-like_dom_sf"/>
</dbReference>
<dbReference type="SUPFAM" id="SSF56112">
    <property type="entry name" value="Protein kinase-like (PK-like)"/>
    <property type="match status" value="1"/>
</dbReference>
<dbReference type="PANTHER" id="PTHR16027:SF6">
    <property type="entry name" value="DILUTE DOMAIN-CONTAINING PROTEIN"/>
    <property type="match status" value="1"/>
</dbReference>
<dbReference type="GO" id="GO:0004672">
    <property type="term" value="F:protein kinase activity"/>
    <property type="evidence" value="ECO:0007669"/>
    <property type="project" value="InterPro"/>
</dbReference>
<dbReference type="InterPro" id="IPR002110">
    <property type="entry name" value="Ankyrin_rpt"/>
</dbReference>
<dbReference type="Pfam" id="PF00069">
    <property type="entry name" value="Pkinase"/>
    <property type="match status" value="1"/>
</dbReference>
<keyword evidence="1" id="KW-0040">ANK repeat</keyword>
<feature type="compositionally biased region" description="Basic and acidic residues" evidence="2">
    <location>
        <begin position="802"/>
        <end position="813"/>
    </location>
</feature>
<feature type="region of interest" description="Disordered" evidence="2">
    <location>
        <begin position="1"/>
        <end position="52"/>
    </location>
</feature>
<dbReference type="EMBL" id="PTQR01000009">
    <property type="protein sequence ID" value="TKX27033.1"/>
    <property type="molecule type" value="Genomic_DNA"/>
</dbReference>
<feature type="repeat" description="ANK" evidence="1">
    <location>
        <begin position="213"/>
        <end position="245"/>
    </location>
</feature>
<dbReference type="AlphaFoldDB" id="A0A4U7B6F5"/>
<feature type="compositionally biased region" description="Basic and acidic residues" evidence="2">
    <location>
        <begin position="696"/>
        <end position="710"/>
    </location>
</feature>
<feature type="compositionally biased region" description="Acidic residues" evidence="2">
    <location>
        <begin position="117"/>
        <end position="136"/>
    </location>
</feature>
<dbReference type="Proteomes" id="UP000308133">
    <property type="component" value="Unassembled WGS sequence"/>
</dbReference>
<dbReference type="InterPro" id="IPR000719">
    <property type="entry name" value="Prot_kinase_dom"/>
</dbReference>
<sequence length="1249" mass="139738">MALEEHDTGRDHPDTGVTEDEEEEQQSWNKPPDLPADLPRSLDDRRRDPTYEYGGETEFYDAWQGQSQFLAAPTLGRSNNFNLSLNEPDDDARTSQELAENDARLAQMLAVQARMNDEDDNAESAEDGVLTDEDLSEQERKQMLQDFLFMAASNGDDARVNRLVTGKAAQYVQVNAVDSEGTPPLVYASCFGHKDVVEALLSAGAVVDQQDKNQWTALMWAMTNRHKDIAKILLDHGASTEVTSSTGRTALDFVPPDSEMLEYLHDAGYRIGSAGIATDDFYNSGLAQDRFEEELAENEMKRRMMMESARNLEVDLGNLGLDEHPESPDDLAEAPEFVWDRCLNDQMFVFQENDINRILNIIITDMTPQRSPSQKPIPANIIFLGARYAHYHANRELLTNWINAAQEKIYAVVDRHQWDMTMLAFWMSNTTLLLYYLKKDVGLSEVTPQFQAHMAEQIHEIYILILRDAERRMDKVLDAAILEHETIPGFEDIHFQNEWSFLRKKTKVEAPEPLEKRTRAPSPRRRAQTSPRNITSLLSSTLFVLDLYDVHSVITTQALSQLLYWLTAEIFNRIMSNKRFLARTKAMQIRMNISTLEDWARNNNRQPEHYEGGSMTSSGETTVDAARRHLAPVVQLLQWLQCFSSLGTDHDAIDTTLQQLPQLTSKQLLHAVKHYRAEVGEKTLSKQTLKYVSEKKKALNAQRRREELEKQSVPPTPTTPAKANGVANGSAPPASAQGSPSIGMNKDEDEPDITLLNAGSLLPFHLPTSTDMLVTYGSGFGGVNKERGRRYIPTIPPDFFEKLDPGAGRKESKAGLYEGSGIEEEEGDGEGEEKETKQRWVALKIKTADAGESNEDRILEHLTSKFNSQTPEPRVVKLLDTFLHSGPHGLHRCLVLELLGPHILRAAQELSADGRLSVEQAAFVPKQVLQGLAFLHSNNVWHLDMKREKILVEVPHLQSLDRETILYYYGEPTRYNITRQDGRPHHPAVPDYLLRATPLAVSEYQSFTHVKLIGFDQAHHDVSASGRPRPSTASSLNINVRYTDLIIPPPESHAREYGAHTDVWLAGYVIYKLLTPPPPLPTNEPEPKWDPTDAYNMFGAWPARFHAHKPEGAVRSLRDEFVRDYFATTTTTTSASATSSTASQTAVPSSTSTSSTGGPGAEGTQTRMRASTTSMAGIGGTMTTGESSELTDSAAMAEGPGRQRRGEWSRETVVKVGEVLMLMMRAEPKRRPTALEAGVGIEMALEGER</sequence>
<evidence type="ECO:0000256" key="2">
    <source>
        <dbReference type="SAM" id="MobiDB-lite"/>
    </source>
</evidence>